<keyword evidence="7 10" id="KW-0472">Membrane</keyword>
<protein>
    <submittedName>
        <fullName evidence="13">GST C-terminal domain-containing protein</fullName>
    </submittedName>
</protein>
<evidence type="ECO:0000313" key="13">
    <source>
        <dbReference type="WBParaSite" id="maker-uti_cns_0004345-snap-gene-0.4-mRNA-1"/>
    </source>
</evidence>
<evidence type="ECO:0000256" key="9">
    <source>
        <dbReference type="SAM" id="MobiDB-lite"/>
    </source>
</evidence>
<feature type="transmembrane region" description="Helical" evidence="10">
    <location>
        <begin position="476"/>
        <end position="502"/>
    </location>
</feature>
<keyword evidence="6 10" id="KW-1133">Transmembrane helix</keyword>
<dbReference type="Gene3D" id="1.20.1050.10">
    <property type="match status" value="1"/>
</dbReference>
<keyword evidence="8" id="KW-0539">Nucleus</keyword>
<accession>A0A1I8H4U6</accession>
<dbReference type="InterPro" id="IPR036282">
    <property type="entry name" value="Glutathione-S-Trfase_C_sf"/>
</dbReference>
<feature type="transmembrane region" description="Helical" evidence="10">
    <location>
        <begin position="984"/>
        <end position="1006"/>
    </location>
</feature>
<dbReference type="CDD" id="cd03192">
    <property type="entry name" value="GST_C_Sigma_like"/>
    <property type="match status" value="1"/>
</dbReference>
<dbReference type="PROSITE" id="PS50405">
    <property type="entry name" value="GST_CTER"/>
    <property type="match status" value="1"/>
</dbReference>
<evidence type="ECO:0000256" key="3">
    <source>
        <dbReference type="ARBA" id="ARBA00011738"/>
    </source>
</evidence>
<evidence type="ECO:0000313" key="12">
    <source>
        <dbReference type="Proteomes" id="UP000095280"/>
    </source>
</evidence>
<feature type="transmembrane region" description="Helical" evidence="10">
    <location>
        <begin position="956"/>
        <end position="975"/>
    </location>
</feature>
<dbReference type="SUPFAM" id="SSF47616">
    <property type="entry name" value="GST C-terminal domain-like"/>
    <property type="match status" value="1"/>
</dbReference>
<feature type="transmembrane region" description="Helical" evidence="10">
    <location>
        <begin position="923"/>
        <end position="944"/>
    </location>
</feature>
<evidence type="ECO:0000256" key="4">
    <source>
        <dbReference type="ARBA" id="ARBA00022692"/>
    </source>
</evidence>
<feature type="transmembrane region" description="Helical" evidence="10">
    <location>
        <begin position="295"/>
        <end position="316"/>
    </location>
</feature>
<feature type="transmembrane region" description="Helical" evidence="10">
    <location>
        <begin position="171"/>
        <end position="192"/>
    </location>
</feature>
<dbReference type="InterPro" id="IPR019358">
    <property type="entry name" value="NEMP_fam"/>
</dbReference>
<dbReference type="GO" id="GO:0005637">
    <property type="term" value="C:nuclear inner membrane"/>
    <property type="evidence" value="ECO:0007669"/>
    <property type="project" value="UniProtKB-SubCell"/>
</dbReference>
<evidence type="ECO:0000256" key="1">
    <source>
        <dbReference type="ARBA" id="ARBA00004575"/>
    </source>
</evidence>
<dbReference type="InterPro" id="IPR004046">
    <property type="entry name" value="GST_C"/>
</dbReference>
<feature type="compositionally biased region" description="Low complexity" evidence="9">
    <location>
        <begin position="1265"/>
        <end position="1292"/>
    </location>
</feature>
<evidence type="ECO:0000259" key="11">
    <source>
        <dbReference type="PROSITE" id="PS50405"/>
    </source>
</evidence>
<evidence type="ECO:0000256" key="6">
    <source>
        <dbReference type="ARBA" id="ARBA00022989"/>
    </source>
</evidence>
<evidence type="ECO:0000256" key="7">
    <source>
        <dbReference type="ARBA" id="ARBA00023136"/>
    </source>
</evidence>
<feature type="transmembrane region" description="Helical" evidence="10">
    <location>
        <begin position="508"/>
        <end position="530"/>
    </location>
</feature>
<sequence length="1879" mass="203386">DFELGQTATICRYLAERLGLLPDGEPDRWRADQTCATVMDFITEGRLAFHGRNFYESYFDQEAETRPYIDYFERHRLPKFLRHFEQVLSFNAANWDASGGGRFVVGRRVTYCDLCLLHVLRAAESQFPAAWARSIGDCPRLAEFKAGMEDRPRVRDYLSSARCKPFEGNSMMMNLACSMMMSVVHAMVMSIVQMMVMSVVQMMVMSVVQMMVMSVVQMMVMSVVQMMVMSVVQMMVMSVVQMMVMSVVQMMVMSVVQMMVMSMMVMSVVQMMVMSVVQMMVMSVVQMMVMSVVQMMVMSVVQMMVMSVVQMMVMSVMSVMQMMVMSVLPGPQLIPQQHFASAEGLRADRQRCQARHNELPLNADDLACHADSAMAQKTIRRCRRHRRIQPETPSPEEESFSIVPANRDRSALQRRGFWTLTAVDCCRAVDQAAHAGLLLVDFKIGDKRVPTRALHCIIAPAQSVQATCCAIGDSNWFYMTVMVMVMTVMLVVMVVVVVITIIVVAMAFMVVVMTVMVVVMVVMVVAVIGYTDGVGLGQQGSGAHQADCQKCEIRAHCCSGVSAAMPPSPAKPKRKRRRSAASTTEEADWPSSLATEMEKPPAAAPADVKEKDEGGECFERVRRELTIPLHPWQLGGDAGALVAEQLRCRLHRHVPSLGGILHSVDSLRLLASADAGRRRLAAPLVACGPSLVQCPVRLRLHCRLFRPRPGLSLACTVTAVLPELLSCVCHGVYQVTVAVPPATPTLAPGDRVLARVVRVRTHSRLQVSVEAEFVVILPDRPITIRRDSVSLAGDWTQRLCVFCSPGLPAHPRFAFHGASLRISLASSNSAAPRLFLGTNESDVTDRVRQASEASLFHRLLLPAAFRDGFFWEPLMAARQAFLGPLALPLPLLEPSCAGSGDIPQSPQPGTAAEGDAAVYTVRAVAGLSLARLAAFVIGCGLLAWAPELSRRATFHYAGGAMAGVLLSAALLVLLLNRLLPLRRLFWPLFLASAAGAGAIWTFAAAHAAELAERHWTTLSAYLACSAGLSVVICYWLGPVTSQRTFRLLEIALRALALLCMLASCQFWQVSGVAAVAILLRGFLTSAVSAVAKVSMLRLRWALWQRLESAFWRCCPRWLRPLHRRRWLTEEDFSRQGRECTEVALEQLRRHCASPDCDAWRVSARLRDPAGFAQFVQNSCGHRGATVRPFCASACAFRAHTGTPILYRGMHSYTRQPHINVAAHGIEPGAFAQESDAVTAADALPSIAELTAQTPGALQGGSHLQSLLDSTDLSSDSDSSTVAPAATTSSPAPNGWKATPGSTRAPAVNGNGCARGARMAPSATQIRQRRPIVVPSRRTWAYTAPLRSVSFTCTPGWSSSLLSSGGEGMSAGSRMQPAASAVGEGEAGVVQAEDGVLSRLVRRAQQGAPGGVAAEHAVAPAGQAGGHVAGGRARRLAVLAERVGRREGHGELKQVLVERFQLEVDAVVRAPLEQLLAETAGAAVLAVTGGQEVDAARPAALANIGKTWKPNLEIADHVQAEVEVAEQKGREFDARRPVAQLVERPVESAASEVRGGEEHGLVVAQAVVQAEDGVLSRLVRRAQQGAPGGVAAEHAVAPAGQAGGHVAGGRARRLAVLAERVGRREGHGELKQVLVERFQLEVDAVVRAPLEQLLADRQQAAAVLAVTGGQEVDAARPAALANIGKTWKPNLEIADHVQAEVEVAEQKGREFDARRPVAQLVERPVESAASEVRHNIVKAAASACCNPEEAIPAHQLEPPEGKNLAAVFGRRCTGELRVRSRAETMAAQIFIDIGLALKSRERRQSAWSGSIAKGKSNRSGWKQISECNATDLGADSVQHRMAWSEAGEVPDADVSDSRVYEVERAQACGGMGSTQSQHEP</sequence>
<keyword evidence="5" id="KW-0732">Signal</keyword>
<dbReference type="WBParaSite" id="maker-uti_cns_0004345-snap-gene-0.4-mRNA-1">
    <property type="protein sequence ID" value="maker-uti_cns_0004345-snap-gene-0.4-mRNA-1"/>
    <property type="gene ID" value="maker-uti_cns_0004345-snap-gene-0.4"/>
</dbReference>
<comment type="subcellular location">
    <subcellularLocation>
        <location evidence="1">Nucleus inner membrane</location>
        <topology evidence="1">Multi-pass membrane protein</topology>
        <orientation evidence="1">Nucleoplasmic side</orientation>
    </subcellularLocation>
</comment>
<keyword evidence="12" id="KW-1185">Reference proteome</keyword>
<dbReference type="Pfam" id="PF14497">
    <property type="entry name" value="GST_C_3"/>
    <property type="match status" value="1"/>
</dbReference>
<feature type="transmembrane region" description="Helical" evidence="10">
    <location>
        <begin position="1018"/>
        <end position="1038"/>
    </location>
</feature>
<evidence type="ECO:0000256" key="10">
    <source>
        <dbReference type="SAM" id="Phobius"/>
    </source>
</evidence>
<evidence type="ECO:0000256" key="2">
    <source>
        <dbReference type="ARBA" id="ARBA00005748"/>
    </source>
</evidence>
<keyword evidence="4 10" id="KW-0812">Transmembrane</keyword>
<proteinExistence type="inferred from homology"/>
<dbReference type="Pfam" id="PF10225">
    <property type="entry name" value="NEMP"/>
    <property type="match status" value="1"/>
</dbReference>
<dbReference type="Proteomes" id="UP000095280">
    <property type="component" value="Unplaced"/>
</dbReference>
<organism evidence="12 13">
    <name type="scientific">Macrostomum lignano</name>
    <dbReference type="NCBI Taxonomy" id="282301"/>
    <lineage>
        <taxon>Eukaryota</taxon>
        <taxon>Metazoa</taxon>
        <taxon>Spiralia</taxon>
        <taxon>Lophotrochozoa</taxon>
        <taxon>Platyhelminthes</taxon>
        <taxon>Rhabditophora</taxon>
        <taxon>Macrostomorpha</taxon>
        <taxon>Macrostomida</taxon>
        <taxon>Macrostomidae</taxon>
        <taxon>Macrostomum</taxon>
    </lineage>
</organism>
<feature type="region of interest" description="Disordered" evidence="9">
    <location>
        <begin position="564"/>
        <end position="612"/>
    </location>
</feature>
<name>A0A1I8H4U6_9PLAT</name>
<feature type="domain" description="GST C-terminal" evidence="11">
    <location>
        <begin position="24"/>
        <end position="166"/>
    </location>
</feature>
<evidence type="ECO:0000256" key="5">
    <source>
        <dbReference type="ARBA" id="ARBA00022729"/>
    </source>
</evidence>
<dbReference type="PANTHER" id="PTHR13598:SF1">
    <property type="entry name" value="AT07567P-RELATED"/>
    <property type="match status" value="1"/>
</dbReference>
<feature type="transmembrane region" description="Helical" evidence="10">
    <location>
        <begin position="1050"/>
        <end position="1068"/>
    </location>
</feature>
<feature type="region of interest" description="Disordered" evidence="9">
    <location>
        <begin position="1260"/>
        <end position="1325"/>
    </location>
</feature>
<comment type="similarity">
    <text evidence="2">Belongs to the NEMP family.</text>
</comment>
<comment type="subunit">
    <text evidence="3">Homodimer.</text>
</comment>
<evidence type="ECO:0000256" key="8">
    <source>
        <dbReference type="ARBA" id="ARBA00023242"/>
    </source>
</evidence>
<dbReference type="InterPro" id="IPR010987">
    <property type="entry name" value="Glutathione-S-Trfase_C-like"/>
</dbReference>
<dbReference type="PANTHER" id="PTHR13598">
    <property type="entry name" value="AT07567P-RELATED"/>
    <property type="match status" value="1"/>
</dbReference>
<reference evidence="13" key="1">
    <citation type="submission" date="2016-11" db="UniProtKB">
        <authorList>
            <consortium name="WormBaseParasite"/>
        </authorList>
    </citation>
    <scope>IDENTIFICATION</scope>
</reference>